<evidence type="ECO:0000313" key="4">
    <source>
        <dbReference type="Proteomes" id="UP000635606"/>
    </source>
</evidence>
<dbReference type="SUPFAM" id="SSF51735">
    <property type="entry name" value="NAD(P)-binding Rossmann-fold domains"/>
    <property type="match status" value="1"/>
</dbReference>
<keyword evidence="4" id="KW-1185">Reference proteome</keyword>
<name>A0A8J4EDG4_9ACTN</name>
<dbReference type="CDD" id="cd05233">
    <property type="entry name" value="SDR_c"/>
    <property type="match status" value="1"/>
</dbReference>
<accession>A0A8J4EDG4</accession>
<dbReference type="PRINTS" id="PR00080">
    <property type="entry name" value="SDRFAMILY"/>
</dbReference>
<dbReference type="FunFam" id="3.40.50.720:FF:000084">
    <property type="entry name" value="Short-chain dehydrogenase reductase"/>
    <property type="match status" value="1"/>
</dbReference>
<dbReference type="GO" id="GO:0016491">
    <property type="term" value="F:oxidoreductase activity"/>
    <property type="evidence" value="ECO:0007669"/>
    <property type="project" value="UniProtKB-KW"/>
</dbReference>
<dbReference type="AlphaFoldDB" id="A0A8J4EDG4"/>
<dbReference type="InterPro" id="IPR036291">
    <property type="entry name" value="NAD(P)-bd_dom_sf"/>
</dbReference>
<evidence type="ECO:0000256" key="1">
    <source>
        <dbReference type="ARBA" id="ARBA00006484"/>
    </source>
</evidence>
<dbReference type="Pfam" id="PF13561">
    <property type="entry name" value="adh_short_C2"/>
    <property type="match status" value="1"/>
</dbReference>
<dbReference type="Gene3D" id="3.40.50.720">
    <property type="entry name" value="NAD(P)-binding Rossmann-like Domain"/>
    <property type="match status" value="1"/>
</dbReference>
<comment type="similarity">
    <text evidence="1">Belongs to the short-chain dehydrogenases/reductases (SDR) family.</text>
</comment>
<dbReference type="RefSeq" id="WP_203930570.1">
    <property type="nucleotide sequence ID" value="NZ_BOPH01000082.1"/>
</dbReference>
<dbReference type="PANTHER" id="PTHR24321">
    <property type="entry name" value="DEHYDROGENASES, SHORT CHAIN"/>
    <property type="match status" value="1"/>
</dbReference>
<dbReference type="EMBL" id="BOPH01000082">
    <property type="protein sequence ID" value="GIJ70674.1"/>
    <property type="molecule type" value="Genomic_DNA"/>
</dbReference>
<proteinExistence type="inferred from homology"/>
<evidence type="ECO:0000313" key="3">
    <source>
        <dbReference type="EMBL" id="GIJ70674.1"/>
    </source>
</evidence>
<sequence>MGQGKLDGRVAIVTGAAAGIGQAAAIALAAEGADVTLADVADCGDTARRITELGRRTLAVKCDVSNGAEVRSMVDQTLEAFGRLDCAFNNAGTAGVADQVVHEADEDDWDDVLATNLKGVWLCMKYQLPPMLAQGHGSIVNGASAASMIGIANNGAYIASKHGIIGITKTAALEYAAQGVRVNALCPGPTRTAMMARFLPALPDGVPVDESVYANMVPIGRMADPAEIAHSVVWLCTDDSTYMTGHAFVIDGGLLSR</sequence>
<comment type="caution">
    <text evidence="3">The sequence shown here is derived from an EMBL/GenBank/DDBJ whole genome shotgun (WGS) entry which is preliminary data.</text>
</comment>
<dbReference type="PRINTS" id="PR00081">
    <property type="entry name" value="GDHRDH"/>
</dbReference>
<reference evidence="3" key="1">
    <citation type="submission" date="2021-01" db="EMBL/GenBank/DDBJ databases">
        <title>Whole genome shotgun sequence of Virgisporangium ochraceum NBRC 16418.</title>
        <authorList>
            <person name="Komaki H."/>
            <person name="Tamura T."/>
        </authorList>
    </citation>
    <scope>NUCLEOTIDE SEQUENCE</scope>
    <source>
        <strain evidence="3">NBRC 16418</strain>
    </source>
</reference>
<dbReference type="InterPro" id="IPR002347">
    <property type="entry name" value="SDR_fam"/>
</dbReference>
<dbReference type="PANTHER" id="PTHR24321:SF8">
    <property type="entry name" value="ESTRADIOL 17-BETA-DEHYDROGENASE 8-RELATED"/>
    <property type="match status" value="1"/>
</dbReference>
<evidence type="ECO:0000256" key="2">
    <source>
        <dbReference type="ARBA" id="ARBA00023002"/>
    </source>
</evidence>
<keyword evidence="2" id="KW-0560">Oxidoreductase</keyword>
<gene>
    <name evidence="3" type="ORF">Voc01_055910</name>
</gene>
<organism evidence="3 4">
    <name type="scientific">Virgisporangium ochraceum</name>
    <dbReference type="NCBI Taxonomy" id="65505"/>
    <lineage>
        <taxon>Bacteria</taxon>
        <taxon>Bacillati</taxon>
        <taxon>Actinomycetota</taxon>
        <taxon>Actinomycetes</taxon>
        <taxon>Micromonosporales</taxon>
        <taxon>Micromonosporaceae</taxon>
        <taxon>Virgisporangium</taxon>
    </lineage>
</organism>
<protein>
    <submittedName>
        <fullName evidence="3">Short chain dehydrogenase</fullName>
    </submittedName>
</protein>
<dbReference type="Proteomes" id="UP000635606">
    <property type="component" value="Unassembled WGS sequence"/>
</dbReference>